<organism evidence="2 3">
    <name type="scientific">Aduncisulcus paluster</name>
    <dbReference type="NCBI Taxonomy" id="2918883"/>
    <lineage>
        <taxon>Eukaryota</taxon>
        <taxon>Metamonada</taxon>
        <taxon>Carpediemonas-like organisms</taxon>
        <taxon>Aduncisulcus</taxon>
    </lineage>
</organism>
<dbReference type="EMBL" id="BQXS01009342">
    <property type="protein sequence ID" value="GKT31108.1"/>
    <property type="molecule type" value="Genomic_DNA"/>
</dbReference>
<sequence length="61" mass="6799">GDWHDPQNKKCIAPNKDNDAAHAYVYTAQHHPWCCLLSEHSPEHPCQQGKGNADPGVSYCQ</sequence>
<name>A0ABQ5KHY9_9EUKA</name>
<protein>
    <submittedName>
        <fullName evidence="2">Uncharacterized protein</fullName>
    </submittedName>
</protein>
<feature type="non-terminal residue" evidence="2">
    <location>
        <position position="1"/>
    </location>
</feature>
<reference evidence="2" key="1">
    <citation type="submission" date="2022-03" db="EMBL/GenBank/DDBJ databases">
        <title>Draft genome sequence of Aduncisulcus paluster, a free-living microaerophilic Fornicata.</title>
        <authorList>
            <person name="Yuyama I."/>
            <person name="Kume K."/>
            <person name="Tamura T."/>
            <person name="Inagaki Y."/>
            <person name="Hashimoto T."/>
        </authorList>
    </citation>
    <scope>NUCLEOTIDE SEQUENCE</scope>
    <source>
        <strain evidence="2">NY0171</strain>
    </source>
</reference>
<evidence type="ECO:0000313" key="3">
    <source>
        <dbReference type="Proteomes" id="UP001057375"/>
    </source>
</evidence>
<accession>A0ABQ5KHY9</accession>
<feature type="region of interest" description="Disordered" evidence="1">
    <location>
        <begin position="42"/>
        <end position="61"/>
    </location>
</feature>
<proteinExistence type="predicted"/>
<dbReference type="Proteomes" id="UP001057375">
    <property type="component" value="Unassembled WGS sequence"/>
</dbReference>
<keyword evidence="3" id="KW-1185">Reference proteome</keyword>
<comment type="caution">
    <text evidence="2">The sequence shown here is derived from an EMBL/GenBank/DDBJ whole genome shotgun (WGS) entry which is preliminary data.</text>
</comment>
<evidence type="ECO:0000256" key="1">
    <source>
        <dbReference type="SAM" id="MobiDB-lite"/>
    </source>
</evidence>
<evidence type="ECO:0000313" key="2">
    <source>
        <dbReference type="EMBL" id="GKT31108.1"/>
    </source>
</evidence>
<gene>
    <name evidence="2" type="ORF">ADUPG1_005754</name>
</gene>